<dbReference type="GO" id="GO:0015344">
    <property type="term" value="F:siderophore uptake transmembrane transporter activity"/>
    <property type="evidence" value="ECO:0007669"/>
    <property type="project" value="TreeGrafter"/>
</dbReference>
<evidence type="ECO:0000256" key="8">
    <source>
        <dbReference type="ARBA" id="ARBA00023004"/>
    </source>
</evidence>
<protein>
    <submittedName>
        <fullName evidence="17">TonB-dependent siderophore receptor</fullName>
    </submittedName>
</protein>
<feature type="domain" description="Secretin/TonB short N-terminal" evidence="16">
    <location>
        <begin position="49"/>
        <end position="100"/>
    </location>
</feature>
<reference evidence="17" key="1">
    <citation type="submission" date="2020-06" db="EMBL/GenBank/DDBJ databases">
        <title>Stable isotope informed genome-resolved metagenomics uncovers potential trophic interactions in rhizosphere soil.</title>
        <authorList>
            <person name="Starr E.P."/>
            <person name="Shi S."/>
            <person name="Blazewicz S.J."/>
            <person name="Koch B.J."/>
            <person name="Probst A.J."/>
            <person name="Hungate B.A."/>
            <person name="Pett-Ridge J."/>
            <person name="Firestone M.K."/>
            <person name="Banfield J.F."/>
        </authorList>
    </citation>
    <scope>NUCLEOTIDE SEQUENCE</scope>
    <source>
        <strain evidence="17">YM_69_17</strain>
    </source>
</reference>
<dbReference type="InterPro" id="IPR010105">
    <property type="entry name" value="TonB_sidphr_rcpt"/>
</dbReference>
<organism evidence="17 18">
    <name type="scientific">Inquilinus limosus</name>
    <dbReference type="NCBI Taxonomy" id="171674"/>
    <lineage>
        <taxon>Bacteria</taxon>
        <taxon>Pseudomonadati</taxon>
        <taxon>Pseudomonadota</taxon>
        <taxon>Alphaproteobacteria</taxon>
        <taxon>Rhodospirillales</taxon>
        <taxon>Rhodospirillaceae</taxon>
        <taxon>Inquilinus</taxon>
    </lineage>
</organism>
<keyword evidence="12 17" id="KW-0675">Receptor</keyword>
<keyword evidence="13 14" id="KW-0998">Cell outer membrane</keyword>
<evidence type="ECO:0000256" key="11">
    <source>
        <dbReference type="ARBA" id="ARBA00023136"/>
    </source>
</evidence>
<dbReference type="InterPro" id="IPR000531">
    <property type="entry name" value="Beta-barrel_TonB"/>
</dbReference>
<dbReference type="InterPro" id="IPR039426">
    <property type="entry name" value="TonB-dep_rcpt-like"/>
</dbReference>
<comment type="caution">
    <text evidence="17">The sequence shown here is derived from an EMBL/GenBank/DDBJ whole genome shotgun (WGS) entry which is preliminary data.</text>
</comment>
<dbReference type="InterPro" id="IPR012910">
    <property type="entry name" value="Plug_dom"/>
</dbReference>
<dbReference type="PROSITE" id="PS52016">
    <property type="entry name" value="TONB_DEPENDENT_REC_3"/>
    <property type="match status" value="1"/>
</dbReference>
<dbReference type="GO" id="GO:0038023">
    <property type="term" value="F:signaling receptor activity"/>
    <property type="evidence" value="ECO:0007669"/>
    <property type="project" value="InterPro"/>
</dbReference>
<evidence type="ECO:0000256" key="4">
    <source>
        <dbReference type="ARBA" id="ARBA00022452"/>
    </source>
</evidence>
<evidence type="ECO:0000256" key="3">
    <source>
        <dbReference type="ARBA" id="ARBA00022448"/>
    </source>
</evidence>
<evidence type="ECO:0000256" key="9">
    <source>
        <dbReference type="ARBA" id="ARBA00023065"/>
    </source>
</evidence>
<dbReference type="AlphaFoldDB" id="A0A952KED1"/>
<accession>A0A952KED1</accession>
<dbReference type="SMART" id="SM00965">
    <property type="entry name" value="STN"/>
    <property type="match status" value="1"/>
</dbReference>
<keyword evidence="7" id="KW-0732">Signal</keyword>
<comment type="similarity">
    <text evidence="2 14 15">Belongs to the TonB-dependent receptor family.</text>
</comment>
<dbReference type="InterPro" id="IPR011662">
    <property type="entry name" value="Secretin/TonB_short_N"/>
</dbReference>
<keyword evidence="10 15" id="KW-0798">TonB box</keyword>
<evidence type="ECO:0000313" key="18">
    <source>
        <dbReference type="Proteomes" id="UP000700706"/>
    </source>
</evidence>
<evidence type="ECO:0000256" key="6">
    <source>
        <dbReference type="ARBA" id="ARBA00022692"/>
    </source>
</evidence>
<dbReference type="NCBIfam" id="TIGR01783">
    <property type="entry name" value="TonB-siderophor"/>
    <property type="match status" value="1"/>
</dbReference>
<evidence type="ECO:0000313" key="17">
    <source>
        <dbReference type="EMBL" id="MBW8725195.1"/>
    </source>
</evidence>
<dbReference type="FunFam" id="2.170.130.10:FF:000001">
    <property type="entry name" value="Catecholate siderophore TonB-dependent receptor"/>
    <property type="match status" value="1"/>
</dbReference>
<dbReference type="Proteomes" id="UP000700706">
    <property type="component" value="Unassembled WGS sequence"/>
</dbReference>
<dbReference type="PANTHER" id="PTHR32552:SF68">
    <property type="entry name" value="FERRICHROME OUTER MEMBRANE TRANSPORTER_PHAGE RECEPTOR"/>
    <property type="match status" value="1"/>
</dbReference>
<dbReference type="Pfam" id="PF07660">
    <property type="entry name" value="STN"/>
    <property type="match status" value="1"/>
</dbReference>
<dbReference type="EMBL" id="JAEKLZ010000163">
    <property type="protein sequence ID" value="MBW8725195.1"/>
    <property type="molecule type" value="Genomic_DNA"/>
</dbReference>
<keyword evidence="4 14" id="KW-1134">Transmembrane beta strand</keyword>
<dbReference type="Gene3D" id="2.40.170.20">
    <property type="entry name" value="TonB-dependent receptor, beta-barrel domain"/>
    <property type="match status" value="1"/>
</dbReference>
<dbReference type="PANTHER" id="PTHR32552">
    <property type="entry name" value="FERRICHROME IRON RECEPTOR-RELATED"/>
    <property type="match status" value="1"/>
</dbReference>
<keyword evidence="5" id="KW-0410">Iron transport</keyword>
<sequence length="787" mass="85263">MLAAVSGAAVAADEPVAQLAQAAEAVHEFSIPAKPLGQAITDVGAVGGWSIVFADDRPYGITTAPLSGRFTTEQALRRLLSGTGFALRVTGDRSATIVPLPPASQSGADGGLTLEPIIVQGAGAPSWGPVRGYVATDSATGSKTDTPLIETPQSISVITRDEMTAQGVESLAQALRYTPGVAGELYGTDVRSFGLQMRGFTVGNDAFYVNGLRMRGSDYGLFNALDPYGAERIEVLRGPTSVLYGQNSPGGIINYVSKRPSEAPFREIEFGAGSFGRYQGQFDLNGALTADGTWTGRVTGLVREGGTQTDFVDDDRIFIAPALTFRPNDDTSLTLLGHYQRDRTGWGMQYLPASGTVFRSPFGRIPASRFVGEPGFDDYNTTTASAGWLFEHRFNDTWTVRQNARYSYLDHDEKGVFGGGLQEDGRTYDRYADAGGARFDGFAVDNQVQARFDTGAVGHTVLAGLDYQSASYNDYASSGEVDPIDIFDPKYGAPIGPMTRYNDKDVSQSQTGIYLQDQIAFDNWRLILGGRHDWTYTKSIERVSGARDYQEDSAFTWRAGLVYLSDIGLAPYLSYSESFQPSIGIGSDGQAFKPETGRQYEVGLKYQPPGSNAFVTVSAYELTKQNLVRYVGLDTIQTGEVRVRGVELEGVASFEFGLDITAAYTYTDAEITDDAEGNKGNAPFGVPQHRASLWADYTIHGGDWDGLGFGGGVRYIGGSEGDDANTFEIPDATLFDAAIHYDWQDLRFQVNASNLFDRTYVASCYDAGFGCFYGEGRKVVGTVRYRW</sequence>
<evidence type="ECO:0000256" key="15">
    <source>
        <dbReference type="RuleBase" id="RU003357"/>
    </source>
</evidence>
<evidence type="ECO:0000256" key="13">
    <source>
        <dbReference type="ARBA" id="ARBA00023237"/>
    </source>
</evidence>
<evidence type="ECO:0000256" key="2">
    <source>
        <dbReference type="ARBA" id="ARBA00009810"/>
    </source>
</evidence>
<keyword evidence="6 14" id="KW-0812">Transmembrane</keyword>
<comment type="subcellular location">
    <subcellularLocation>
        <location evidence="1 14">Cell outer membrane</location>
        <topology evidence="1 14">Multi-pass membrane protein</topology>
    </subcellularLocation>
</comment>
<evidence type="ECO:0000256" key="10">
    <source>
        <dbReference type="ARBA" id="ARBA00023077"/>
    </source>
</evidence>
<name>A0A952KED1_9PROT</name>
<dbReference type="FunFam" id="2.40.170.20:FF:000005">
    <property type="entry name" value="TonB-dependent siderophore receptor"/>
    <property type="match status" value="1"/>
</dbReference>
<evidence type="ECO:0000256" key="14">
    <source>
        <dbReference type="PROSITE-ProRule" id="PRU01360"/>
    </source>
</evidence>
<dbReference type="Pfam" id="PF00593">
    <property type="entry name" value="TonB_dep_Rec_b-barrel"/>
    <property type="match status" value="1"/>
</dbReference>
<dbReference type="CDD" id="cd01347">
    <property type="entry name" value="ligand_gated_channel"/>
    <property type="match status" value="1"/>
</dbReference>
<dbReference type="GO" id="GO:0009279">
    <property type="term" value="C:cell outer membrane"/>
    <property type="evidence" value="ECO:0007669"/>
    <property type="project" value="UniProtKB-SubCell"/>
</dbReference>
<dbReference type="InterPro" id="IPR037066">
    <property type="entry name" value="Plug_dom_sf"/>
</dbReference>
<dbReference type="SUPFAM" id="SSF56935">
    <property type="entry name" value="Porins"/>
    <property type="match status" value="1"/>
</dbReference>
<keyword evidence="9" id="KW-0406">Ion transport</keyword>
<keyword evidence="3 14" id="KW-0813">Transport</keyword>
<dbReference type="Gene3D" id="3.55.50.30">
    <property type="match status" value="1"/>
</dbReference>
<evidence type="ECO:0000256" key="12">
    <source>
        <dbReference type="ARBA" id="ARBA00023170"/>
    </source>
</evidence>
<evidence type="ECO:0000256" key="5">
    <source>
        <dbReference type="ARBA" id="ARBA00022496"/>
    </source>
</evidence>
<evidence type="ECO:0000256" key="7">
    <source>
        <dbReference type="ARBA" id="ARBA00022729"/>
    </source>
</evidence>
<gene>
    <name evidence="17" type="ORF">JF625_08595</name>
</gene>
<dbReference type="InterPro" id="IPR036942">
    <property type="entry name" value="Beta-barrel_TonB_sf"/>
</dbReference>
<proteinExistence type="inferred from homology"/>
<dbReference type="Pfam" id="PF07715">
    <property type="entry name" value="Plug"/>
    <property type="match status" value="1"/>
</dbReference>
<evidence type="ECO:0000256" key="1">
    <source>
        <dbReference type="ARBA" id="ARBA00004571"/>
    </source>
</evidence>
<evidence type="ECO:0000259" key="16">
    <source>
        <dbReference type="SMART" id="SM00965"/>
    </source>
</evidence>
<dbReference type="Gene3D" id="2.170.130.10">
    <property type="entry name" value="TonB-dependent receptor, plug domain"/>
    <property type="match status" value="1"/>
</dbReference>
<dbReference type="GO" id="GO:0015891">
    <property type="term" value="P:siderophore transport"/>
    <property type="evidence" value="ECO:0007669"/>
    <property type="project" value="InterPro"/>
</dbReference>
<keyword evidence="11 14" id="KW-0472">Membrane</keyword>
<keyword evidence="8" id="KW-0408">Iron</keyword>